<dbReference type="OrthoDB" id="10248838at2759"/>
<keyword evidence="2" id="KW-0479">Metal-binding</keyword>
<comment type="caution">
    <text evidence="4">The sequence shown here is derived from an EMBL/GenBank/DDBJ whole genome shotgun (WGS) entry which is preliminary data.</text>
</comment>
<keyword evidence="5" id="KW-1185">Reference proteome</keyword>
<evidence type="ECO:0000256" key="3">
    <source>
        <dbReference type="ARBA" id="ARBA00022833"/>
    </source>
</evidence>
<reference evidence="4" key="1">
    <citation type="submission" date="2022-03" db="EMBL/GenBank/DDBJ databases">
        <authorList>
            <person name="Legras J.-L."/>
            <person name="Devillers H."/>
            <person name="Grondin C."/>
        </authorList>
    </citation>
    <scope>NUCLEOTIDE SEQUENCE</scope>
    <source>
        <strain evidence="4">CLIB 1423</strain>
    </source>
</reference>
<dbReference type="EMBL" id="CAKXYY010000005">
    <property type="protein sequence ID" value="CAH2351977.1"/>
    <property type="molecule type" value="Genomic_DNA"/>
</dbReference>
<dbReference type="AlphaFoldDB" id="A0A9P0QNS8"/>
<dbReference type="Pfam" id="PF05907">
    <property type="entry name" value="CXXC_Zn-b_euk"/>
    <property type="match status" value="1"/>
</dbReference>
<organism evidence="4 5">
    <name type="scientific">[Candida] railenensis</name>
    <dbReference type="NCBI Taxonomy" id="45579"/>
    <lineage>
        <taxon>Eukaryota</taxon>
        <taxon>Fungi</taxon>
        <taxon>Dikarya</taxon>
        <taxon>Ascomycota</taxon>
        <taxon>Saccharomycotina</taxon>
        <taxon>Pichiomycetes</taxon>
        <taxon>Debaryomycetaceae</taxon>
        <taxon>Kurtzmaniella</taxon>
    </lineage>
</organism>
<sequence length="162" mass="18456">MGIYYLKLTADLSNVTDLQPLDNATNPYEYVFSVECVNCRETHPKPVSINRFESYDHGDSRGVSNFVFRCKSCKKEGSANIERTVLNYTLEDSGKSVALLQIDSRGFELKDFVADGRFQCKGVESGTVFDEVDLSDKEWYDYDDKTSQEVSVENVKWDISRS</sequence>
<protein>
    <submittedName>
        <fullName evidence="4">UPF0587 protein</fullName>
    </submittedName>
</protein>
<dbReference type="Proteomes" id="UP000837801">
    <property type="component" value="Unassembled WGS sequence"/>
</dbReference>
<dbReference type="PANTHER" id="PTHR12857:SF0">
    <property type="entry name" value="CXXC MOTIF CONTAINING ZINC BINDING PROTEIN"/>
    <property type="match status" value="1"/>
</dbReference>
<evidence type="ECO:0000256" key="1">
    <source>
        <dbReference type="ARBA" id="ARBA00007818"/>
    </source>
</evidence>
<dbReference type="PANTHER" id="PTHR12857">
    <property type="entry name" value="CXXC MOTIF CONTAINING ZINC BINDING PROTEIN"/>
    <property type="match status" value="1"/>
</dbReference>
<accession>A0A9P0QNS8</accession>
<comment type="similarity">
    <text evidence="1">Belongs to the UPF0587 family.</text>
</comment>
<name>A0A9P0QNS8_9ASCO</name>
<evidence type="ECO:0000256" key="2">
    <source>
        <dbReference type="ARBA" id="ARBA00022723"/>
    </source>
</evidence>
<dbReference type="SUPFAM" id="SSF141678">
    <property type="entry name" value="MAL13P1.257-like"/>
    <property type="match status" value="1"/>
</dbReference>
<evidence type="ECO:0000313" key="4">
    <source>
        <dbReference type="EMBL" id="CAH2351977.1"/>
    </source>
</evidence>
<dbReference type="InterPro" id="IPR008584">
    <property type="entry name" value="CXXC_Zn-binding_euk"/>
</dbReference>
<dbReference type="GO" id="GO:0008270">
    <property type="term" value="F:zinc ion binding"/>
    <property type="evidence" value="ECO:0007669"/>
    <property type="project" value="TreeGrafter"/>
</dbReference>
<proteinExistence type="inferred from homology"/>
<evidence type="ECO:0000313" key="5">
    <source>
        <dbReference type="Proteomes" id="UP000837801"/>
    </source>
</evidence>
<keyword evidence="3" id="KW-0862">Zinc</keyword>
<gene>
    <name evidence="4" type="ORF">CLIB1423_05S02696</name>
</gene>